<sequence length="74" mass="8589">MRGLVVVRELLKIPQAEGFATWFVVRMFFGHSLADDASWGSRNRKVSLLRQVGLRYNSMMIRMRIQQVFPECSA</sequence>
<dbReference type="EMBL" id="LYDR01000043">
    <property type="protein sequence ID" value="ODA34198.1"/>
    <property type="molecule type" value="Genomic_DNA"/>
</dbReference>
<dbReference type="AlphaFoldDB" id="A0A1C3ELU1"/>
<accession>A0A1C3ELU1</accession>
<dbReference type="STRING" id="1841610.A6X21_17670"/>
<proteinExistence type="predicted"/>
<evidence type="ECO:0000313" key="1">
    <source>
        <dbReference type="EMBL" id="ODA34198.1"/>
    </source>
</evidence>
<evidence type="ECO:0000313" key="2">
    <source>
        <dbReference type="Proteomes" id="UP000094828"/>
    </source>
</evidence>
<gene>
    <name evidence="1" type="ORF">A6X21_17670</name>
</gene>
<comment type="caution">
    <text evidence="1">The sequence shown here is derived from an EMBL/GenBank/DDBJ whole genome shotgun (WGS) entry which is preliminary data.</text>
</comment>
<name>A0A1C3ELU1_9PLAN</name>
<protein>
    <submittedName>
        <fullName evidence="1">Uncharacterized protein</fullName>
    </submittedName>
</protein>
<organism evidence="1 2">
    <name type="scientific">Planctopirus hydrillae</name>
    <dbReference type="NCBI Taxonomy" id="1841610"/>
    <lineage>
        <taxon>Bacteria</taxon>
        <taxon>Pseudomonadati</taxon>
        <taxon>Planctomycetota</taxon>
        <taxon>Planctomycetia</taxon>
        <taxon>Planctomycetales</taxon>
        <taxon>Planctomycetaceae</taxon>
        <taxon>Planctopirus</taxon>
    </lineage>
</organism>
<dbReference type="Proteomes" id="UP000094828">
    <property type="component" value="Unassembled WGS sequence"/>
</dbReference>
<reference evidence="1 2" key="1">
    <citation type="submission" date="2016-05" db="EMBL/GenBank/DDBJ databases">
        <title>Genomic and physiological characterization of Planctopirus sp. isolated from fresh water lake.</title>
        <authorList>
            <person name="Subhash Y."/>
            <person name="Ramana C."/>
        </authorList>
    </citation>
    <scope>NUCLEOTIDE SEQUENCE [LARGE SCALE GENOMIC DNA]</scope>
    <source>
        <strain evidence="1 2">JC280</strain>
    </source>
</reference>
<keyword evidence="2" id="KW-1185">Reference proteome</keyword>